<evidence type="ECO:0000259" key="4">
    <source>
        <dbReference type="Pfam" id="PF22725"/>
    </source>
</evidence>
<dbReference type="PANTHER" id="PTHR22604">
    <property type="entry name" value="OXIDOREDUCTASES"/>
    <property type="match status" value="1"/>
</dbReference>
<organism evidence="5 6">
    <name type="scientific">Actinomadura craniellae</name>
    <dbReference type="NCBI Taxonomy" id="2231787"/>
    <lineage>
        <taxon>Bacteria</taxon>
        <taxon>Bacillati</taxon>
        <taxon>Actinomycetota</taxon>
        <taxon>Actinomycetes</taxon>
        <taxon>Streptosporangiales</taxon>
        <taxon>Thermomonosporaceae</taxon>
        <taxon>Actinomadura</taxon>
    </lineage>
</organism>
<dbReference type="EMBL" id="QLYX01000017">
    <property type="protein sequence ID" value="RAY11739.1"/>
    <property type="molecule type" value="Genomic_DNA"/>
</dbReference>
<dbReference type="Proteomes" id="UP000251891">
    <property type="component" value="Unassembled WGS sequence"/>
</dbReference>
<feature type="domain" description="Gfo/Idh/MocA-like oxidoreductase N-terminal" evidence="3">
    <location>
        <begin position="6"/>
        <end position="121"/>
    </location>
</feature>
<dbReference type="Gene3D" id="3.40.50.720">
    <property type="entry name" value="NAD(P)-binding Rossmann-like Domain"/>
    <property type="match status" value="1"/>
</dbReference>
<dbReference type="RefSeq" id="WP_111871317.1">
    <property type="nucleotide sequence ID" value="NZ_QLYX01000017.1"/>
</dbReference>
<dbReference type="InterPro" id="IPR055170">
    <property type="entry name" value="GFO_IDH_MocA-like_dom"/>
</dbReference>
<dbReference type="InterPro" id="IPR050984">
    <property type="entry name" value="Gfo/Idh/MocA_domain"/>
</dbReference>
<dbReference type="Pfam" id="PF22725">
    <property type="entry name" value="GFO_IDH_MocA_C3"/>
    <property type="match status" value="1"/>
</dbReference>
<comment type="caution">
    <text evidence="5">The sequence shown here is derived from an EMBL/GenBank/DDBJ whole genome shotgun (WGS) entry which is preliminary data.</text>
</comment>
<gene>
    <name evidence="5" type="ORF">DPM19_29455</name>
</gene>
<dbReference type="OrthoDB" id="9815825at2"/>
<dbReference type="Pfam" id="PF01408">
    <property type="entry name" value="GFO_IDH_MocA"/>
    <property type="match status" value="1"/>
</dbReference>
<sequence>MTDRPIRWGVLGTGQIARIFTEDLLRLPGHEVTAVGSRSPTTAAAFADRYGIATAHGSWADLAADDRIDVVYVATPHSAHRAAALHCLAAGRNVLVEKPFATNAADAADIIALARDRGLFAMEAMWTRFNPLIRQLRALVAEGAIGRIEAVYADFSFAAAFDPEHRLWSPGLAGGALLDIGVYPLSLAWMLLGEPVSVQATAAHAPTGVDANTGILLGYASGAVALLHCGLRAESPQTATVVGTAGRLELPAPFYNPAALVLHRPGTPTETFRCAFEGHGYTFQAEEVAARLREGALESPLMPLDETHAILRTLDAIAARLAPPA</sequence>
<protein>
    <submittedName>
        <fullName evidence="5">Gfo/Idh/MocA family oxidoreductase</fullName>
    </submittedName>
</protein>
<dbReference type="GO" id="GO:0016491">
    <property type="term" value="F:oxidoreductase activity"/>
    <property type="evidence" value="ECO:0007669"/>
    <property type="project" value="UniProtKB-KW"/>
</dbReference>
<proteinExistence type="inferred from homology"/>
<keyword evidence="2" id="KW-0560">Oxidoreductase</keyword>
<dbReference type="Gene3D" id="3.30.360.10">
    <property type="entry name" value="Dihydrodipicolinate Reductase, domain 2"/>
    <property type="match status" value="1"/>
</dbReference>
<feature type="domain" description="GFO/IDH/MocA-like oxidoreductase" evidence="4">
    <location>
        <begin position="133"/>
        <end position="249"/>
    </location>
</feature>
<name>A0A365GY32_9ACTN</name>
<evidence type="ECO:0000256" key="2">
    <source>
        <dbReference type="ARBA" id="ARBA00023002"/>
    </source>
</evidence>
<accession>A0A365GY32</accession>
<dbReference type="AlphaFoldDB" id="A0A365GY32"/>
<evidence type="ECO:0000313" key="5">
    <source>
        <dbReference type="EMBL" id="RAY11739.1"/>
    </source>
</evidence>
<dbReference type="PANTHER" id="PTHR22604:SF105">
    <property type="entry name" value="TRANS-1,2-DIHYDROBENZENE-1,2-DIOL DEHYDROGENASE"/>
    <property type="match status" value="1"/>
</dbReference>
<comment type="similarity">
    <text evidence="1">Belongs to the Gfo/Idh/MocA family.</text>
</comment>
<dbReference type="InterPro" id="IPR000683">
    <property type="entry name" value="Gfo/Idh/MocA-like_OxRdtase_N"/>
</dbReference>
<reference evidence="5 6" key="1">
    <citation type="submission" date="2018-06" db="EMBL/GenBank/DDBJ databases">
        <title>Actinomadura craniellae sp. nov. isolated from marine sponge Craniella sp.</title>
        <authorList>
            <person name="Li L."/>
            <person name="Xu Q.H."/>
            <person name="Lin H.W."/>
            <person name="Lu Y.H."/>
        </authorList>
    </citation>
    <scope>NUCLEOTIDE SEQUENCE [LARGE SCALE GENOMIC DNA]</scope>
    <source>
        <strain evidence="5 6">LHW63021</strain>
    </source>
</reference>
<evidence type="ECO:0000313" key="6">
    <source>
        <dbReference type="Proteomes" id="UP000251891"/>
    </source>
</evidence>
<dbReference type="SUPFAM" id="SSF51735">
    <property type="entry name" value="NAD(P)-binding Rossmann-fold domains"/>
    <property type="match status" value="1"/>
</dbReference>
<dbReference type="SUPFAM" id="SSF55347">
    <property type="entry name" value="Glyceraldehyde-3-phosphate dehydrogenase-like, C-terminal domain"/>
    <property type="match status" value="1"/>
</dbReference>
<dbReference type="InterPro" id="IPR036291">
    <property type="entry name" value="NAD(P)-bd_dom_sf"/>
</dbReference>
<keyword evidence="6" id="KW-1185">Reference proteome</keyword>
<evidence type="ECO:0000259" key="3">
    <source>
        <dbReference type="Pfam" id="PF01408"/>
    </source>
</evidence>
<dbReference type="GO" id="GO:0000166">
    <property type="term" value="F:nucleotide binding"/>
    <property type="evidence" value="ECO:0007669"/>
    <property type="project" value="InterPro"/>
</dbReference>
<evidence type="ECO:0000256" key="1">
    <source>
        <dbReference type="ARBA" id="ARBA00010928"/>
    </source>
</evidence>